<protein>
    <submittedName>
        <fullName evidence="1">Uncharacterized protein</fullName>
    </submittedName>
</protein>
<gene>
    <name evidence="1" type="ORF">K3G42_011292</name>
</gene>
<organism evidence="1 2">
    <name type="scientific">Sphaerodactylus townsendi</name>
    <dbReference type="NCBI Taxonomy" id="933632"/>
    <lineage>
        <taxon>Eukaryota</taxon>
        <taxon>Metazoa</taxon>
        <taxon>Chordata</taxon>
        <taxon>Craniata</taxon>
        <taxon>Vertebrata</taxon>
        <taxon>Euteleostomi</taxon>
        <taxon>Lepidosauria</taxon>
        <taxon>Squamata</taxon>
        <taxon>Bifurcata</taxon>
        <taxon>Gekkota</taxon>
        <taxon>Sphaerodactylidae</taxon>
        <taxon>Sphaerodactylus</taxon>
    </lineage>
</organism>
<proteinExistence type="predicted"/>
<keyword evidence="2" id="KW-1185">Reference proteome</keyword>
<dbReference type="EMBL" id="CM037630">
    <property type="protein sequence ID" value="KAH7987737.1"/>
    <property type="molecule type" value="Genomic_DNA"/>
</dbReference>
<dbReference type="Proteomes" id="UP000827872">
    <property type="component" value="Linkage Group LG17"/>
</dbReference>
<evidence type="ECO:0000313" key="2">
    <source>
        <dbReference type="Proteomes" id="UP000827872"/>
    </source>
</evidence>
<sequence length="144" mass="15378">MEVRHGFPSWEKNDDPGCLLRCSFPTGRGKGAPRCWFPAPNGSICPTPVPPGGQGPPQPLEAAPKLGKVAPKWGEGKAQRALQSTAAIVRFLPSSELCLLIDTLSIYPTTQVMHHRPTPSFPPKKEKGGSLHLKARGIPPSLGS</sequence>
<reference evidence="1" key="1">
    <citation type="submission" date="2021-08" db="EMBL/GenBank/DDBJ databases">
        <title>The first chromosome-level gecko genome reveals the dynamic sex chromosomes of Neotropical dwarf geckos (Sphaerodactylidae: Sphaerodactylus).</title>
        <authorList>
            <person name="Pinto B.J."/>
            <person name="Keating S.E."/>
            <person name="Gamble T."/>
        </authorList>
    </citation>
    <scope>NUCLEOTIDE SEQUENCE</scope>
    <source>
        <strain evidence="1">TG3544</strain>
    </source>
</reference>
<comment type="caution">
    <text evidence="1">The sequence shown here is derived from an EMBL/GenBank/DDBJ whole genome shotgun (WGS) entry which is preliminary data.</text>
</comment>
<evidence type="ECO:0000313" key="1">
    <source>
        <dbReference type="EMBL" id="KAH7987737.1"/>
    </source>
</evidence>
<accession>A0ACB8E6D3</accession>
<name>A0ACB8E6D3_9SAUR</name>